<dbReference type="SUPFAM" id="SSF52279">
    <property type="entry name" value="Beta-D-glucan exohydrolase, C-terminal domain"/>
    <property type="match status" value="1"/>
</dbReference>
<dbReference type="GO" id="GO:0009251">
    <property type="term" value="P:glucan catabolic process"/>
    <property type="evidence" value="ECO:0007669"/>
    <property type="project" value="TreeGrafter"/>
</dbReference>
<evidence type="ECO:0000256" key="1">
    <source>
        <dbReference type="ARBA" id="ARBA00005336"/>
    </source>
</evidence>
<feature type="chain" id="PRO_5020902153" evidence="3">
    <location>
        <begin position="20"/>
        <end position="754"/>
    </location>
</feature>
<dbReference type="InterPro" id="IPR002772">
    <property type="entry name" value="Glyco_hydro_3_C"/>
</dbReference>
<feature type="domain" description="Fibronectin type III-like" evidence="4">
    <location>
        <begin position="673"/>
        <end position="742"/>
    </location>
</feature>
<keyword evidence="3" id="KW-0732">Signal</keyword>
<comment type="similarity">
    <text evidence="1">Belongs to the glycosyl hydrolase 3 family.</text>
</comment>
<dbReference type="AlphaFoldDB" id="A0A4R5MKV2"/>
<keyword evidence="6" id="KW-1185">Reference proteome</keyword>
<evidence type="ECO:0000313" key="5">
    <source>
        <dbReference type="EMBL" id="TDG36238.1"/>
    </source>
</evidence>
<protein>
    <submittedName>
        <fullName evidence="5">Glycosyl hydrolase</fullName>
    </submittedName>
</protein>
<sequence>MKRTTFFLAFFVASITLFAQQKLPYQNPKLPVEDRVKDLLSRMTLHEKIMQTQHIHGTNPSHSLLKLDTLYKGISYGCVEGLTHTAENYAQSLITLQKYMLTKTRLGIPVMTCAEGLHGVVQDGCTIYPQALAMSSTFNPDLINKMTKAAALEAKAIGIYQVLSPVLDIARDTRWGRVEETYGEDPLLIGMMASAFINGFQSQNVVCTPKHFVAHGSPTGGINLASVSGGERDFRSMYLLPFEIAIKNTNPLSIMNSYNSYDGQPIASSHYYLTEVLRNQLGFKGYVYSDWDAVDMLRSYHKTAADKGEAAKQAIEAGIDVEASSDDYLDLEKMVGEGKIDIKTIDQAVSRILYVKFKSGLFEYEFPNMKKLKTAIHTKESVAIAREIASESIVLLKNDNILPLSTEKYKSIAVLGPNAGNVQFGDYSWTRSNQFGVTPLQGIQNLVGKTVKVNYAAGCDVWSQKKDGIAEAVEAAKNSDVAVIFVGTQSASLGRDYKDATSGEGYDLSNLDLPGVQEDLIKAVKATGKPIIVVLVSGKPLSIPWVKDNANAILAQWYGGEQQGNAVADVLFGKVNPSGKLSISVPQSVGHLPCYYNYLPSDKGIYRERGTLDKPGRDYVFSSPDALWNFGYGLSYTNFEYKEATLSSESLTDKDTLNISVQVKNAGKMDGKEVVQIYVRDVVSSVVTPIHQLEAFKKVLIKAGETATVNLQLPISDLFLYNKDMKRVVEPGEFEIQIGSSSDNIKIKKMIMVK</sequence>
<dbReference type="SUPFAM" id="SSF51445">
    <property type="entry name" value="(Trans)glycosidases"/>
    <property type="match status" value="1"/>
</dbReference>
<proteinExistence type="inferred from homology"/>
<evidence type="ECO:0000256" key="2">
    <source>
        <dbReference type="ARBA" id="ARBA00022801"/>
    </source>
</evidence>
<dbReference type="InterPro" id="IPR013783">
    <property type="entry name" value="Ig-like_fold"/>
</dbReference>
<dbReference type="Gene3D" id="3.40.50.1700">
    <property type="entry name" value="Glycoside hydrolase family 3 C-terminal domain"/>
    <property type="match status" value="1"/>
</dbReference>
<dbReference type="InterPro" id="IPR017853">
    <property type="entry name" value="GH"/>
</dbReference>
<dbReference type="FunFam" id="2.60.40.10:FF:000495">
    <property type="entry name" value="Periplasmic beta-glucosidase"/>
    <property type="match status" value="1"/>
</dbReference>
<dbReference type="Gene3D" id="2.60.40.10">
    <property type="entry name" value="Immunoglobulins"/>
    <property type="match status" value="1"/>
</dbReference>
<dbReference type="Pfam" id="PF14310">
    <property type="entry name" value="Fn3-like"/>
    <property type="match status" value="1"/>
</dbReference>
<dbReference type="Pfam" id="PF00933">
    <property type="entry name" value="Glyco_hydro_3"/>
    <property type="match status" value="1"/>
</dbReference>
<comment type="caution">
    <text evidence="5">The sequence shown here is derived from an EMBL/GenBank/DDBJ whole genome shotgun (WGS) entry which is preliminary data.</text>
</comment>
<keyword evidence="2 5" id="KW-0378">Hydrolase</keyword>
<dbReference type="PANTHER" id="PTHR30620">
    <property type="entry name" value="PERIPLASMIC BETA-GLUCOSIDASE-RELATED"/>
    <property type="match status" value="1"/>
</dbReference>
<dbReference type="InterPro" id="IPR026891">
    <property type="entry name" value="Fn3-like"/>
</dbReference>
<dbReference type="Gene3D" id="3.20.20.300">
    <property type="entry name" value="Glycoside hydrolase, family 3, N-terminal domain"/>
    <property type="match status" value="1"/>
</dbReference>
<organism evidence="5 6">
    <name type="scientific">Pedobacter changchengzhani</name>
    <dbReference type="NCBI Taxonomy" id="2529274"/>
    <lineage>
        <taxon>Bacteria</taxon>
        <taxon>Pseudomonadati</taxon>
        <taxon>Bacteroidota</taxon>
        <taxon>Sphingobacteriia</taxon>
        <taxon>Sphingobacteriales</taxon>
        <taxon>Sphingobacteriaceae</taxon>
        <taxon>Pedobacter</taxon>
    </lineage>
</organism>
<dbReference type="RefSeq" id="WP_133262483.1">
    <property type="nucleotide sequence ID" value="NZ_SJCY01000005.1"/>
</dbReference>
<dbReference type="Proteomes" id="UP000295668">
    <property type="component" value="Unassembled WGS sequence"/>
</dbReference>
<reference evidence="5 6" key="1">
    <citation type="submission" date="2019-02" db="EMBL/GenBank/DDBJ databases">
        <title>Pedobacter sp. nov., a novel speices isolated from soil of pinguins habitat in Antarcitica.</title>
        <authorList>
            <person name="He R.-H."/>
        </authorList>
    </citation>
    <scope>NUCLEOTIDE SEQUENCE [LARGE SCALE GENOMIC DNA]</scope>
    <source>
        <strain evidence="5 6">E01020</strain>
    </source>
</reference>
<dbReference type="PANTHER" id="PTHR30620:SF123">
    <property type="entry name" value="BETA-XYLOSIDASE"/>
    <property type="match status" value="1"/>
</dbReference>
<name>A0A4R5MKV2_9SPHI</name>
<gene>
    <name evidence="5" type="ORF">EZJ43_09550</name>
</gene>
<dbReference type="GO" id="GO:0008422">
    <property type="term" value="F:beta-glucosidase activity"/>
    <property type="evidence" value="ECO:0007669"/>
    <property type="project" value="TreeGrafter"/>
</dbReference>
<evidence type="ECO:0000313" key="6">
    <source>
        <dbReference type="Proteomes" id="UP000295668"/>
    </source>
</evidence>
<accession>A0A4R5MKV2</accession>
<dbReference type="PRINTS" id="PR00133">
    <property type="entry name" value="GLHYDRLASE3"/>
</dbReference>
<dbReference type="InterPro" id="IPR001764">
    <property type="entry name" value="Glyco_hydro_3_N"/>
</dbReference>
<dbReference type="FunFam" id="3.40.50.1700:FF:000009">
    <property type="entry name" value="Periplasmic beta-glucosidase"/>
    <property type="match status" value="1"/>
</dbReference>
<dbReference type="OrthoDB" id="9758670at2"/>
<evidence type="ECO:0000259" key="4">
    <source>
        <dbReference type="SMART" id="SM01217"/>
    </source>
</evidence>
<dbReference type="SMART" id="SM01217">
    <property type="entry name" value="Fn3_like"/>
    <property type="match status" value="1"/>
</dbReference>
<dbReference type="InterPro" id="IPR036881">
    <property type="entry name" value="Glyco_hydro_3_C_sf"/>
</dbReference>
<dbReference type="EMBL" id="SJCY01000005">
    <property type="protein sequence ID" value="TDG36238.1"/>
    <property type="molecule type" value="Genomic_DNA"/>
</dbReference>
<evidence type="ECO:0000256" key="3">
    <source>
        <dbReference type="SAM" id="SignalP"/>
    </source>
</evidence>
<dbReference type="InterPro" id="IPR036962">
    <property type="entry name" value="Glyco_hydro_3_N_sf"/>
</dbReference>
<feature type="signal peptide" evidence="3">
    <location>
        <begin position="1"/>
        <end position="19"/>
    </location>
</feature>
<dbReference type="InterPro" id="IPR051915">
    <property type="entry name" value="Cellulose_Degrad_GH3"/>
</dbReference>
<dbReference type="Pfam" id="PF01915">
    <property type="entry name" value="Glyco_hydro_3_C"/>
    <property type="match status" value="1"/>
</dbReference>